<dbReference type="PANTHER" id="PTHR34981:SF1">
    <property type="entry name" value="CELL DIVISION PROTEIN ZAPA"/>
    <property type="match status" value="1"/>
</dbReference>
<dbReference type="GO" id="GO:0000921">
    <property type="term" value="P:septin ring assembly"/>
    <property type="evidence" value="ECO:0007669"/>
    <property type="project" value="TreeGrafter"/>
</dbReference>
<evidence type="ECO:0000256" key="10">
    <source>
        <dbReference type="SAM" id="Coils"/>
    </source>
</evidence>
<keyword evidence="6" id="KW-0131">Cell cycle</keyword>
<dbReference type="Gene3D" id="6.10.250.790">
    <property type="match status" value="1"/>
</dbReference>
<keyword evidence="10" id="KW-0175">Coiled coil</keyword>
<evidence type="ECO:0000256" key="4">
    <source>
        <dbReference type="ARBA" id="ARBA00022618"/>
    </source>
</evidence>
<proteinExistence type="predicted"/>
<gene>
    <name evidence="11" type="primary">zapA</name>
    <name evidence="11" type="ORF">FYJ33_00815</name>
</gene>
<evidence type="ECO:0000313" key="12">
    <source>
        <dbReference type="Proteomes" id="UP000460287"/>
    </source>
</evidence>
<keyword evidence="4 11" id="KW-0132">Cell division</keyword>
<dbReference type="GO" id="GO:0032153">
    <property type="term" value="C:cell division site"/>
    <property type="evidence" value="ECO:0007669"/>
    <property type="project" value="TreeGrafter"/>
</dbReference>
<evidence type="ECO:0000256" key="6">
    <source>
        <dbReference type="ARBA" id="ARBA00023306"/>
    </source>
</evidence>
<dbReference type="GO" id="GO:0005829">
    <property type="term" value="C:cytosol"/>
    <property type="evidence" value="ECO:0007669"/>
    <property type="project" value="TreeGrafter"/>
</dbReference>
<dbReference type="InterPro" id="IPR036192">
    <property type="entry name" value="Cell_div_ZapA-like_sf"/>
</dbReference>
<dbReference type="PANTHER" id="PTHR34981">
    <property type="entry name" value="CELL DIVISION PROTEIN ZAPA"/>
    <property type="match status" value="1"/>
</dbReference>
<evidence type="ECO:0000256" key="8">
    <source>
        <dbReference type="ARBA" id="ARBA00026068"/>
    </source>
</evidence>
<dbReference type="Proteomes" id="UP000460287">
    <property type="component" value="Unassembled WGS sequence"/>
</dbReference>
<evidence type="ECO:0000256" key="2">
    <source>
        <dbReference type="ARBA" id="ARBA00015195"/>
    </source>
</evidence>
<sequence>MGSVAVKIDGFEYNLKGTEDEEYLNEVVKYAEKKMDELKANNNKLSTAAAAMLTAINLVDEIFKGNSDYNELLKNFETLKSSQEELEKQIADLKSENKKLLENETNLLEQLNESKDKESYDKIKQENDELDKSYRELENNKNKILSDNKQLRFDLKSTKYKLMDMQQKYFDAQIRLAKEMQSKNPLLKFNTD</sequence>
<comment type="subunit">
    <text evidence="8">Homodimer. Interacts with FtsZ.</text>
</comment>
<protein>
    <recommendedName>
        <fullName evidence="2">Cell division protein ZapA</fullName>
    </recommendedName>
    <alternativeName>
        <fullName evidence="9">Z ring-associated protein ZapA</fullName>
    </alternativeName>
</protein>
<dbReference type="GO" id="GO:0043093">
    <property type="term" value="P:FtsZ-dependent cytokinesis"/>
    <property type="evidence" value="ECO:0007669"/>
    <property type="project" value="TreeGrafter"/>
</dbReference>
<evidence type="ECO:0000256" key="7">
    <source>
        <dbReference type="ARBA" id="ARBA00024910"/>
    </source>
</evidence>
<dbReference type="GO" id="GO:0030428">
    <property type="term" value="C:cell septum"/>
    <property type="evidence" value="ECO:0007669"/>
    <property type="project" value="TreeGrafter"/>
</dbReference>
<comment type="subcellular location">
    <subcellularLocation>
        <location evidence="1">Cytoplasm</location>
    </subcellularLocation>
</comment>
<reference evidence="11 12" key="1">
    <citation type="submission" date="2019-08" db="EMBL/GenBank/DDBJ databases">
        <title>In-depth cultivation of the pig gut microbiome towards novel bacterial diversity and tailored functional studies.</title>
        <authorList>
            <person name="Wylensek D."/>
            <person name="Hitch T.C.A."/>
            <person name="Clavel T."/>
        </authorList>
    </citation>
    <scope>NUCLEOTIDE SEQUENCE [LARGE SCALE GENOMIC DNA]</scope>
    <source>
        <strain evidence="11 12">WCA-383-APC-5B</strain>
    </source>
</reference>
<dbReference type="SUPFAM" id="SSF102829">
    <property type="entry name" value="Cell division protein ZapA-like"/>
    <property type="match status" value="1"/>
</dbReference>
<dbReference type="AlphaFoldDB" id="A0A7X2SZW7"/>
<dbReference type="GO" id="GO:0000917">
    <property type="term" value="P:division septum assembly"/>
    <property type="evidence" value="ECO:0007669"/>
    <property type="project" value="UniProtKB-KW"/>
</dbReference>
<comment type="function">
    <text evidence="7">Activator of cell division through the inhibition of FtsZ GTPase activity, therefore promoting FtsZ assembly into bundles of protofilaments necessary for the formation of the division Z ring. It is recruited early at mid-cell but it is not essential for cell division.</text>
</comment>
<evidence type="ECO:0000256" key="3">
    <source>
        <dbReference type="ARBA" id="ARBA00022490"/>
    </source>
</evidence>
<dbReference type="InterPro" id="IPR007838">
    <property type="entry name" value="Cell_div_ZapA-like"/>
</dbReference>
<name>A0A7X2SZW7_9CLOT</name>
<dbReference type="RefSeq" id="WP_154529868.1">
    <property type="nucleotide sequence ID" value="NZ_JAQXTV010000132.1"/>
</dbReference>
<feature type="coiled-coil region" evidence="10">
    <location>
        <begin position="28"/>
        <end position="154"/>
    </location>
</feature>
<keyword evidence="5" id="KW-0717">Septation</keyword>
<keyword evidence="3" id="KW-0963">Cytoplasm</keyword>
<organism evidence="11 12">
    <name type="scientific">Inconstantimicrobium porci</name>
    <dbReference type="NCBI Taxonomy" id="2652291"/>
    <lineage>
        <taxon>Bacteria</taxon>
        <taxon>Bacillati</taxon>
        <taxon>Bacillota</taxon>
        <taxon>Clostridia</taxon>
        <taxon>Eubacteriales</taxon>
        <taxon>Clostridiaceae</taxon>
        <taxon>Inconstantimicrobium</taxon>
    </lineage>
</organism>
<evidence type="ECO:0000256" key="5">
    <source>
        <dbReference type="ARBA" id="ARBA00023210"/>
    </source>
</evidence>
<dbReference type="Pfam" id="PF05164">
    <property type="entry name" value="ZapA"/>
    <property type="match status" value="1"/>
</dbReference>
<accession>A0A7X2SZW7</accession>
<dbReference type="InterPro" id="IPR053712">
    <property type="entry name" value="Bac_CellDiv_Activator"/>
</dbReference>
<evidence type="ECO:0000256" key="1">
    <source>
        <dbReference type="ARBA" id="ARBA00004496"/>
    </source>
</evidence>
<evidence type="ECO:0000313" key="11">
    <source>
        <dbReference type="EMBL" id="MSR89986.1"/>
    </source>
</evidence>
<comment type="caution">
    <text evidence="11">The sequence shown here is derived from an EMBL/GenBank/DDBJ whole genome shotgun (WGS) entry which is preliminary data.</text>
</comment>
<dbReference type="EMBL" id="VULX01000001">
    <property type="protein sequence ID" value="MSR89986.1"/>
    <property type="molecule type" value="Genomic_DNA"/>
</dbReference>
<keyword evidence="12" id="KW-1185">Reference proteome</keyword>
<evidence type="ECO:0000256" key="9">
    <source>
        <dbReference type="ARBA" id="ARBA00033158"/>
    </source>
</evidence>